<keyword evidence="3" id="KW-1185">Reference proteome</keyword>
<organism evidence="2 3">
    <name type="scientific">Biomphalaria pfeifferi</name>
    <name type="common">Bloodfluke planorb</name>
    <name type="synonym">Freshwater snail</name>
    <dbReference type="NCBI Taxonomy" id="112525"/>
    <lineage>
        <taxon>Eukaryota</taxon>
        <taxon>Metazoa</taxon>
        <taxon>Spiralia</taxon>
        <taxon>Lophotrochozoa</taxon>
        <taxon>Mollusca</taxon>
        <taxon>Gastropoda</taxon>
        <taxon>Heterobranchia</taxon>
        <taxon>Euthyneura</taxon>
        <taxon>Panpulmonata</taxon>
        <taxon>Hygrophila</taxon>
        <taxon>Lymnaeoidea</taxon>
        <taxon>Planorbidae</taxon>
        <taxon>Biomphalaria</taxon>
    </lineage>
</organism>
<dbReference type="EMBL" id="JASAOG010000013">
    <property type="protein sequence ID" value="KAK0065710.1"/>
    <property type="molecule type" value="Genomic_DNA"/>
</dbReference>
<dbReference type="Proteomes" id="UP001233172">
    <property type="component" value="Unassembled WGS sequence"/>
</dbReference>
<evidence type="ECO:0000313" key="3">
    <source>
        <dbReference type="Proteomes" id="UP001233172"/>
    </source>
</evidence>
<keyword evidence="1" id="KW-0732">Signal</keyword>
<comment type="caution">
    <text evidence="2">The sequence shown here is derived from an EMBL/GenBank/DDBJ whole genome shotgun (WGS) entry which is preliminary data.</text>
</comment>
<sequence>MTSTLGLWFSWLFQATHSILGNITKMIAAEHLNNHRETENFGRIIQNERRDSLHTAIGDHETQESIGGEAGLHKHRGSSVIMEIECHLMTFPWPSAEIDIGLKKKKRPPNTNVIENTSGKVTKKQKCIPLS</sequence>
<evidence type="ECO:0008006" key="4">
    <source>
        <dbReference type="Google" id="ProtNLM"/>
    </source>
</evidence>
<dbReference type="AlphaFoldDB" id="A0AAD8C3U1"/>
<accession>A0AAD8C3U1</accession>
<evidence type="ECO:0000313" key="2">
    <source>
        <dbReference type="EMBL" id="KAK0065710.1"/>
    </source>
</evidence>
<proteinExistence type="predicted"/>
<reference evidence="2" key="2">
    <citation type="submission" date="2023-04" db="EMBL/GenBank/DDBJ databases">
        <authorList>
            <person name="Bu L."/>
            <person name="Lu L."/>
            <person name="Laidemitt M.R."/>
            <person name="Zhang S.M."/>
            <person name="Mutuku M."/>
            <person name="Mkoji G."/>
            <person name="Steinauer M."/>
            <person name="Loker E.S."/>
        </authorList>
    </citation>
    <scope>NUCLEOTIDE SEQUENCE</scope>
    <source>
        <strain evidence="2">KasaAsao</strain>
        <tissue evidence="2">Whole Snail</tissue>
    </source>
</reference>
<reference evidence="2" key="1">
    <citation type="journal article" date="2023" name="PLoS Negl. Trop. Dis.">
        <title>A genome sequence for Biomphalaria pfeifferi, the major vector snail for the human-infecting parasite Schistosoma mansoni.</title>
        <authorList>
            <person name="Bu L."/>
            <person name="Lu L."/>
            <person name="Laidemitt M.R."/>
            <person name="Zhang S.M."/>
            <person name="Mutuku M."/>
            <person name="Mkoji G."/>
            <person name="Steinauer M."/>
            <person name="Loker E.S."/>
        </authorList>
    </citation>
    <scope>NUCLEOTIDE SEQUENCE</scope>
    <source>
        <strain evidence="2">KasaAsao</strain>
    </source>
</reference>
<feature type="chain" id="PRO_5042155942" description="Secreted protein" evidence="1">
    <location>
        <begin position="19"/>
        <end position="131"/>
    </location>
</feature>
<protein>
    <recommendedName>
        <fullName evidence="4">Secreted protein</fullName>
    </recommendedName>
</protein>
<feature type="signal peptide" evidence="1">
    <location>
        <begin position="1"/>
        <end position="18"/>
    </location>
</feature>
<evidence type="ECO:0000256" key="1">
    <source>
        <dbReference type="SAM" id="SignalP"/>
    </source>
</evidence>
<name>A0AAD8C3U1_BIOPF</name>
<gene>
    <name evidence="2" type="ORF">Bpfe_005143</name>
</gene>